<proteinExistence type="predicted"/>
<accession>A0AC34GD49</accession>
<evidence type="ECO:0000313" key="2">
    <source>
        <dbReference type="WBParaSite" id="ES5_v2.g27535.t1"/>
    </source>
</evidence>
<dbReference type="WBParaSite" id="ES5_v2.g27535.t1">
    <property type="protein sequence ID" value="ES5_v2.g27535.t1"/>
    <property type="gene ID" value="ES5_v2.g27535"/>
</dbReference>
<sequence length="164" mass="18638">LMDVLRDDQECINGHEPEDGNCGREILGYTSAELATFLAADENIVNNGNIYETFVQSQGSEHYPPPNYQQHCVQQHPNNITYEHQGNIEYEITGGNLEHHQTLHIEPHQEQAIDDILNNSDMMESSVEWFDNLFQSPITERQMTACGSRPPTGANIHRPMDTFV</sequence>
<dbReference type="Proteomes" id="UP000887579">
    <property type="component" value="Unplaced"/>
</dbReference>
<reference evidence="2" key="1">
    <citation type="submission" date="2022-11" db="UniProtKB">
        <authorList>
            <consortium name="WormBaseParasite"/>
        </authorList>
    </citation>
    <scope>IDENTIFICATION</scope>
</reference>
<evidence type="ECO:0000313" key="1">
    <source>
        <dbReference type="Proteomes" id="UP000887579"/>
    </source>
</evidence>
<organism evidence="1 2">
    <name type="scientific">Panagrolaimus sp. ES5</name>
    <dbReference type="NCBI Taxonomy" id="591445"/>
    <lineage>
        <taxon>Eukaryota</taxon>
        <taxon>Metazoa</taxon>
        <taxon>Ecdysozoa</taxon>
        <taxon>Nematoda</taxon>
        <taxon>Chromadorea</taxon>
        <taxon>Rhabditida</taxon>
        <taxon>Tylenchina</taxon>
        <taxon>Panagrolaimomorpha</taxon>
        <taxon>Panagrolaimoidea</taxon>
        <taxon>Panagrolaimidae</taxon>
        <taxon>Panagrolaimus</taxon>
    </lineage>
</organism>
<protein>
    <submittedName>
        <fullName evidence="2">Aryl hydrocarbon receptor</fullName>
    </submittedName>
</protein>
<name>A0AC34GD49_9BILA</name>